<dbReference type="AlphaFoldDB" id="A0AAW9QQP9"/>
<gene>
    <name evidence="2" type="ORF">V0288_23425</name>
</gene>
<feature type="compositionally biased region" description="Polar residues" evidence="1">
    <location>
        <begin position="1"/>
        <end position="18"/>
    </location>
</feature>
<organism evidence="2 3">
    <name type="scientific">Pannus brasiliensis CCIBt3594</name>
    <dbReference type="NCBI Taxonomy" id="1427578"/>
    <lineage>
        <taxon>Bacteria</taxon>
        <taxon>Bacillati</taxon>
        <taxon>Cyanobacteriota</taxon>
        <taxon>Cyanophyceae</taxon>
        <taxon>Oscillatoriophycideae</taxon>
        <taxon>Chroococcales</taxon>
        <taxon>Microcystaceae</taxon>
        <taxon>Pannus</taxon>
    </lineage>
</organism>
<feature type="region of interest" description="Disordered" evidence="1">
    <location>
        <begin position="1"/>
        <end position="28"/>
    </location>
</feature>
<dbReference type="RefSeq" id="WP_332867568.1">
    <property type="nucleotide sequence ID" value="NZ_JBAFSM010000074.1"/>
</dbReference>
<comment type="caution">
    <text evidence="2">The sequence shown here is derived from an EMBL/GenBank/DDBJ whole genome shotgun (WGS) entry which is preliminary data.</text>
</comment>
<name>A0AAW9QQP9_9CHRO</name>
<reference evidence="2 3" key="1">
    <citation type="submission" date="2024-01" db="EMBL/GenBank/DDBJ databases">
        <title>Genomic insights into the taxonomy and metabolism of the cyanobacterium Pannus brasiliensis CCIBt3594.</title>
        <authorList>
            <person name="Machado M."/>
            <person name="Botero N.B."/>
            <person name="Andreote A.P.D."/>
            <person name="Feitosa A.M.T."/>
            <person name="Popin R."/>
            <person name="Sivonen K."/>
            <person name="Fiore M.F."/>
        </authorList>
    </citation>
    <scope>NUCLEOTIDE SEQUENCE [LARGE SCALE GENOMIC DNA]</scope>
    <source>
        <strain evidence="2 3">CCIBt3594</strain>
    </source>
</reference>
<dbReference type="Proteomes" id="UP001328733">
    <property type="component" value="Unassembled WGS sequence"/>
</dbReference>
<dbReference type="EMBL" id="JBAFSM010000074">
    <property type="protein sequence ID" value="MEG3440100.1"/>
    <property type="molecule type" value="Genomic_DNA"/>
</dbReference>
<evidence type="ECO:0000256" key="1">
    <source>
        <dbReference type="SAM" id="MobiDB-lite"/>
    </source>
</evidence>
<sequence>MTTNSNSYGSLPSENISLTPPAHPEARQMVDRSSVDGNQFGAMTGTTDSMILPRAIAFVEVEPSPSMVETIDPSPNEFPASAGFSFLGLGLVACGAIFIHQFLQKKKSSDRVVEDKKNLPIDLSFFFDRSLPAIPAETRFQHDRALMNANLLAGKVLELDSDRFREADFISFVRLKYGICNHLDEYRDLDRPIQRLERALKSRDFYRSIERVESTHQAPKQQEFYRSVAYLLAECPDRESFRCFLRDKLEELTNSMDSERDISPLLEYFQAIDTIIADNFGFTLLISFKNPRSNVLFTLSLISDLLDSLEVPEENTERTIADFVYQQREALDRLHSILALKEPENSLENLLKILQYLALERRYRPTLDKFERSIALLGEWYLSYQIVIGIRQEYPPTDYQQPKNFSEAIPGMDLYQKYEDSLNQRSMVS</sequence>
<proteinExistence type="predicted"/>
<keyword evidence="3" id="KW-1185">Reference proteome</keyword>
<evidence type="ECO:0000313" key="2">
    <source>
        <dbReference type="EMBL" id="MEG3440100.1"/>
    </source>
</evidence>
<accession>A0AAW9QQP9</accession>
<protein>
    <submittedName>
        <fullName evidence="2">Uncharacterized protein</fullName>
    </submittedName>
</protein>
<evidence type="ECO:0000313" key="3">
    <source>
        <dbReference type="Proteomes" id="UP001328733"/>
    </source>
</evidence>